<keyword evidence="2" id="KW-0326">Glycosidase</keyword>
<comment type="caution">
    <text evidence="4">The sequence shown here is derived from an EMBL/GenBank/DDBJ whole genome shotgun (WGS) entry which is preliminary data.</text>
</comment>
<protein>
    <recommendedName>
        <fullName evidence="3">CBM2 domain-containing protein</fullName>
    </recommendedName>
</protein>
<evidence type="ECO:0000256" key="1">
    <source>
        <dbReference type="ARBA" id="ARBA00022801"/>
    </source>
</evidence>
<dbReference type="EMBL" id="AXCZ01000095">
    <property type="protein sequence ID" value="KGM12416.1"/>
    <property type="molecule type" value="Genomic_DNA"/>
</dbReference>
<evidence type="ECO:0000256" key="2">
    <source>
        <dbReference type="ARBA" id="ARBA00023295"/>
    </source>
</evidence>
<keyword evidence="1" id="KW-0378">Hydrolase</keyword>
<dbReference type="PROSITE" id="PS51173">
    <property type="entry name" value="CBM2"/>
    <property type="match status" value="1"/>
</dbReference>
<proteinExistence type="predicted"/>
<accession>A0A0A0BWW7</accession>
<dbReference type="SUPFAM" id="SSF49384">
    <property type="entry name" value="Carbohydrate-binding domain"/>
    <property type="match status" value="1"/>
</dbReference>
<dbReference type="GO" id="GO:0005975">
    <property type="term" value="P:carbohydrate metabolic process"/>
    <property type="evidence" value="ECO:0007669"/>
    <property type="project" value="InterPro"/>
</dbReference>
<sequence length="80" mass="7582">MAEVTVAPTGAALDGWTVDVALPQGAAVTSVWSGQASGSGNALTVRPASWNAQVPGGGSTAFGFQGTGSGEGATVTCTAG</sequence>
<dbReference type="AlphaFoldDB" id="A0A0A0BWW7"/>
<evidence type="ECO:0000259" key="3">
    <source>
        <dbReference type="PROSITE" id="PS51173"/>
    </source>
</evidence>
<dbReference type="Pfam" id="PF00553">
    <property type="entry name" value="CBM_2"/>
    <property type="match status" value="1"/>
</dbReference>
<dbReference type="GO" id="GO:0030247">
    <property type="term" value="F:polysaccharide binding"/>
    <property type="evidence" value="ECO:0007669"/>
    <property type="project" value="UniProtKB-UniRule"/>
</dbReference>
<gene>
    <name evidence="4" type="ORF">N869_01670</name>
</gene>
<dbReference type="InterPro" id="IPR008965">
    <property type="entry name" value="CBM2/CBM3_carb-bd_dom_sf"/>
</dbReference>
<keyword evidence="5" id="KW-1185">Reference proteome</keyword>
<dbReference type="Proteomes" id="UP000054314">
    <property type="component" value="Unassembled WGS sequence"/>
</dbReference>
<dbReference type="Gene3D" id="2.60.40.290">
    <property type="match status" value="1"/>
</dbReference>
<reference evidence="4 5" key="1">
    <citation type="submission" date="2013-08" db="EMBL/GenBank/DDBJ databases">
        <title>Genome sequencing of Cellulomonas bogoriensis 69B4.</title>
        <authorList>
            <person name="Chen F."/>
            <person name="Li Y."/>
            <person name="Wang G."/>
        </authorList>
    </citation>
    <scope>NUCLEOTIDE SEQUENCE [LARGE SCALE GENOMIC DNA]</scope>
    <source>
        <strain evidence="4 5">69B4</strain>
    </source>
</reference>
<name>A0A0A0BWW7_9CELL</name>
<dbReference type="InterPro" id="IPR001919">
    <property type="entry name" value="CBD2"/>
</dbReference>
<dbReference type="GO" id="GO:0004553">
    <property type="term" value="F:hydrolase activity, hydrolyzing O-glycosyl compounds"/>
    <property type="evidence" value="ECO:0007669"/>
    <property type="project" value="InterPro"/>
</dbReference>
<dbReference type="SMART" id="SM00637">
    <property type="entry name" value="CBD_II"/>
    <property type="match status" value="1"/>
</dbReference>
<evidence type="ECO:0000313" key="5">
    <source>
        <dbReference type="Proteomes" id="UP000054314"/>
    </source>
</evidence>
<evidence type="ECO:0000313" key="4">
    <source>
        <dbReference type="EMBL" id="KGM12416.1"/>
    </source>
</evidence>
<feature type="domain" description="CBM2" evidence="3">
    <location>
        <begin position="1"/>
        <end position="80"/>
    </location>
</feature>
<dbReference type="InterPro" id="IPR012291">
    <property type="entry name" value="CBM2_carb-bd_dom_sf"/>
</dbReference>
<organism evidence="4 5">
    <name type="scientific">Cellulomonas bogoriensis 69B4 = DSM 16987</name>
    <dbReference type="NCBI Taxonomy" id="1386082"/>
    <lineage>
        <taxon>Bacteria</taxon>
        <taxon>Bacillati</taxon>
        <taxon>Actinomycetota</taxon>
        <taxon>Actinomycetes</taxon>
        <taxon>Micrococcales</taxon>
        <taxon>Cellulomonadaceae</taxon>
        <taxon>Cellulomonas</taxon>
    </lineage>
</organism>